<accession>A0A9D1W2J9</accession>
<comment type="caution">
    <text evidence="2">The sequence shown here is derived from an EMBL/GenBank/DDBJ whole genome shotgun (WGS) entry which is preliminary data.</text>
</comment>
<dbReference type="AlphaFoldDB" id="A0A9D1W2J9"/>
<feature type="transmembrane region" description="Helical" evidence="1">
    <location>
        <begin position="191"/>
        <end position="212"/>
    </location>
</feature>
<protein>
    <submittedName>
        <fullName evidence="2">DUF969 domain-containing protein</fullName>
    </submittedName>
</protein>
<keyword evidence="1" id="KW-0812">Transmembrane</keyword>
<name>A0A9D1W2J9_9FIRM</name>
<reference evidence="2" key="1">
    <citation type="journal article" date="2021" name="PeerJ">
        <title>Extensive microbial diversity within the chicken gut microbiome revealed by metagenomics and culture.</title>
        <authorList>
            <person name="Gilroy R."/>
            <person name="Ravi A."/>
            <person name="Getino M."/>
            <person name="Pursley I."/>
            <person name="Horton D.L."/>
            <person name="Alikhan N.F."/>
            <person name="Baker D."/>
            <person name="Gharbi K."/>
            <person name="Hall N."/>
            <person name="Watson M."/>
            <person name="Adriaenssens E.M."/>
            <person name="Foster-Nyarko E."/>
            <person name="Jarju S."/>
            <person name="Secka A."/>
            <person name="Antonio M."/>
            <person name="Oren A."/>
            <person name="Chaudhuri R.R."/>
            <person name="La Ragione R."/>
            <person name="Hildebrand F."/>
            <person name="Pallen M.J."/>
        </authorList>
    </citation>
    <scope>NUCLEOTIDE SEQUENCE</scope>
    <source>
        <strain evidence="2">ChiGjej4B4-12881</strain>
    </source>
</reference>
<dbReference type="EMBL" id="DXEU01000023">
    <property type="protein sequence ID" value="HIX51404.1"/>
    <property type="molecule type" value="Genomic_DNA"/>
</dbReference>
<sequence>MEYIRLIGILIVIVGFALKLDSILIIFLAAVTTALAGGLGISGLLDTLGSSFVSNRSMAIFIIILFVTGTLERNGLREAAAAFIRKFKNVTAGKLVCIYGVMRSFFGAFNVNFGGVTGFVRPVIMPMAEGAISEEDETPDEDYVEEIKGMTSAMDNIAWFFFQVLFVGGSGGILVQTTLSGLGYEVELIDLARIEIPVALIALVIACIYFTLMDRKLRAKYLKSGKSGKISSKSTGKGADRS</sequence>
<evidence type="ECO:0000313" key="3">
    <source>
        <dbReference type="Proteomes" id="UP000886780"/>
    </source>
</evidence>
<evidence type="ECO:0000313" key="2">
    <source>
        <dbReference type="EMBL" id="HIX51404.1"/>
    </source>
</evidence>
<dbReference type="Proteomes" id="UP000886780">
    <property type="component" value="Unassembled WGS sequence"/>
</dbReference>
<dbReference type="Pfam" id="PF06149">
    <property type="entry name" value="DUF969"/>
    <property type="match status" value="1"/>
</dbReference>
<dbReference type="InterPro" id="IPR010374">
    <property type="entry name" value="DUF969"/>
</dbReference>
<keyword evidence="1" id="KW-0472">Membrane</keyword>
<feature type="transmembrane region" description="Helical" evidence="1">
    <location>
        <begin position="57"/>
        <end position="76"/>
    </location>
</feature>
<proteinExistence type="predicted"/>
<gene>
    <name evidence="2" type="ORF">IAA28_01210</name>
</gene>
<feature type="transmembrane region" description="Helical" evidence="1">
    <location>
        <begin position="7"/>
        <end position="37"/>
    </location>
</feature>
<reference evidence="2" key="2">
    <citation type="submission" date="2021-04" db="EMBL/GenBank/DDBJ databases">
        <authorList>
            <person name="Gilroy R."/>
        </authorList>
    </citation>
    <scope>NUCLEOTIDE SEQUENCE</scope>
    <source>
        <strain evidence="2">ChiGjej4B4-12881</strain>
    </source>
</reference>
<evidence type="ECO:0000256" key="1">
    <source>
        <dbReference type="SAM" id="Phobius"/>
    </source>
</evidence>
<keyword evidence="1" id="KW-1133">Transmembrane helix</keyword>
<feature type="transmembrane region" description="Helical" evidence="1">
    <location>
        <begin position="157"/>
        <end position="179"/>
    </location>
</feature>
<organism evidence="2 3">
    <name type="scientific">Candidatus Lachnoclostridium stercoripullorum</name>
    <dbReference type="NCBI Taxonomy" id="2838635"/>
    <lineage>
        <taxon>Bacteria</taxon>
        <taxon>Bacillati</taxon>
        <taxon>Bacillota</taxon>
        <taxon>Clostridia</taxon>
        <taxon>Lachnospirales</taxon>
        <taxon>Lachnospiraceae</taxon>
    </lineage>
</organism>